<accession>A0AAX1N4Q4</accession>
<dbReference type="RefSeq" id="WP_169662850.1">
    <property type="nucleotide sequence ID" value="NZ_CP076132.1"/>
</dbReference>
<feature type="signal peptide" evidence="1">
    <location>
        <begin position="1"/>
        <end position="33"/>
    </location>
</feature>
<reference evidence="3 4" key="1">
    <citation type="submission" date="2021-05" db="EMBL/GenBank/DDBJ databases">
        <title>Comparative genomic studies on the polysaccharide-degrading batcterial strains of the Flammeovirga genus.</title>
        <authorList>
            <person name="Zewei F."/>
            <person name="Zheng Z."/>
            <person name="Yu L."/>
            <person name="Ruyue G."/>
            <person name="Yanhong M."/>
            <person name="Yuanyuan C."/>
            <person name="Jingyan G."/>
            <person name="Wenjun H."/>
        </authorList>
    </citation>
    <scope>NUCLEOTIDE SEQUENCE [LARGE SCALE GENOMIC DNA]</scope>
    <source>
        <strain evidence="3 4">NBRC:100898</strain>
    </source>
</reference>
<dbReference type="KEGG" id="fya:KMW28_17095"/>
<feature type="domain" description="Secretion system C-terminal sorting" evidence="2">
    <location>
        <begin position="2726"/>
        <end position="2798"/>
    </location>
</feature>
<sequence>MNYKPVCMYRHITSIYKLCLLTSLLFLSQTLIGQTKWYTVNNGVAVKNWNDPTSWTLEFDGSVNNPSNKIPEDGDEVFIKFDNTIIFNTDVVDKDYLLLDLSLGSSLSIPAAQTGINFDEIKGEGDLIVEIEESIPTGSYTNVDRGFSNQGQGTLIMNNASDITFASSYTFSSFTKRGAGALTVLNLTLLDHLKIEEGQINLDATTTFEVNGDVYITNGASLLDNGNSKSITLYGSLENRGTFDLGSSIVQFRGSKSQLIQVNVYEGGVSYGYFEADYFDTEKDLKQHEVRINGGEGGLTNFILNQSGTDFVEHFDKGTFIVGDYIQFDLNTNETNNRDLVGDAILILDSPTCNVYMQQGNALTLYGEIIVREGNFFINQGLNGTGSGPQYGVTLRETGKFSIEKGRAEMRQLRTSFLGVGHQGAFSMTGGELYIKNYPNNQQPFCLPYTTTSFTMTGGTITIDGTGSSSPNSGKGMMIETGDGNYNVSDNGKVVFITDANQEMYIASNAPLPNVEIKGAGAVSLRPLTFSVNSGSNITIEHDLKVNGTLTIDAPFYAGTHKVDIGHDLFINQEDAFFYDESVSGYKRNDCTLTFNGEKTSTIHVDYSLAGVDDAEDDELIFYNMIIDKDEIYDFSPSTSKAIVRVTSGNDTHVKASDTAYSGSDAVDQNDSNILRIANELHINNGLFYQGDYSIRAFGPTVNIGATGQFGYYAEGGTPRSALIKLKSDAQTIYVEDGGRFGNLKLNADENQLTFIGNTHIERGYYRHGTIYIGRYEMKFDKLELDGSFGSYNDGGIDYNNFFMTDGNDSDGGVAIKIDQYTVNNNSSNVNVEIDYPIGFLNDLGEKKYTPFKTVVGLDGGNSMPSVDDGGYISVTPVNSILSTANTVSGTLINLYWNVRRIDLDDLSIPNYPLMKFRGYLPKSDYTVDTGTLFPGKVLNGDQLTVDRLNPTLDPDISIYERKALTFGITETNPSNSSGYSSGAFYEVKYVEDWDLNNTFIHPENASLTVGNAAAFSGETRVFYWKLAGTNEDGDKWNNPNNWLLVEGTNRTDPAPDYPKAGDVVYFDDSEMTGDLSKVSGIHIDANEDMECSRIVFAETNTARHRIHVKENATLTADAVIGEGIFMVYFYENDTKNANLLGDFGDWAKNTGSQLNVRLAENTSKLIKFTELDGVNFYPNVYINSQGDESYTYLGFDDFKAYSFTVANTTNFIVGETNENTSIEVEKTFQLGAYRYGTLIFKNKGGVSVDISCENFVINNSNTPYDDGGYSTFVYDNALADVDHTMTISNDITVNKNTGNASNTYIDWSSENVRVNTSFVGNENSVISHDLGDANQSIKLGKVVVEKDNLTDLVDFESNIGFLNPTATDLTSTEKNFLLNKGTVRLLHANIDLNVNNASDVKGYEFVIPTTGKLQVANGATVRVTGTRAGIQLKGELEIIGGNVILNTGNTSDYNFLEYGTSGDAVVSIENVYSGDGSTVVNQATLDIGSHLRTDNFSNVGILEFNHNSGIVDIGGQTIISDFNDQGVLYLFGSADSEFNLNFEYIDGVNSFTLKGGKGLASDAYFINADKFNVNRFVYNENARIIIDTQETTDFQAYITHLPYFDLRDGSIEFVVDTEIKGGASLASGTILDQGATQITMFDAEELINNGEWKASAGATFAVDYTEGSESTLIYSGNDVNHEFRNFSILSGNMQFDDNFVSSNVNIEETLSIDANSTLDLDGATGGISINLIGANQDISGKVTSQAGNYVVFDAPAGITQYLTTDVVEFDYMEVSSPNGLYLDDKTNSSVFYSVRINNDLKLTDGLFHIQEKTLYLSSASTITDGSMGDGFGTTRMIVANGQQRDGGIIKQFVGTDVASYIFPIGTNIEGNPKYSPVELDFTGNAVAGGTEYFIKVLPLDYYYPSLIKSDVVGTPRVLDYTWFLSSLDANGNDVEVPDGFDATLILNYHDEDILQTTADEVDYTSVVFYEGTLAWQQKTGIITLADNEVSFDISKANVLSKLNGGQLSGIYTIGNPDDMATGIKKFYTASAISTSTEHEWEDDIWEVVTLVSAGTETIIIDGNPVIFNKYTEGARDDAKGEFPENGAIAIIESNKKVLAGDARDRELSEVQINGTVILDTRTGNDYSQGDFGIVSGVGILEMRATAQKPSGNWSSFFNKTTGGEVMVKLPNDDTNFTGSSEAAALLASILEGGTELKALTLTVDDKGSGDPIKYILKNLNYSFGSFIAENGAEVYFENNIITVDRDILINNAYLSTDANSTLTTSKSFVVDGGSTVDLGGNLIIYENIEVDNGEANKIVATNSSKVTFTGATYPTQNVFLNGSKLANVYIDKPNVDDVVDFRDASYITESLEFNYDAYGKVRSGSRSKKGAKVTGNLTIERPRNIYNYSYDRYIYGHTKFVMKQGAATEVVFPIGNEDHIYPIGLSTTNLEHDVVWMADYVDHEDNTDPTTTLPEVGGEFIQDAEKKKIIGMQKNGRWLLEPILNDAEEINVKILQFVNKAQLENTDFDNASLFRTMLESSTISSDEQHSFGIIGGSTEQREVRDSKDIVQFYMYESSEAITYQGKGAFDAEIVIDSDRFSSGRMNMTSGRIATPTNFANGGFRWAYVDDEAITPPELPVELISFTAEVTSTNEVELEWITASEENNDFFLIEKSIDGKVWSQVAEVEGAGNSNVLLKYNHTDSRPFNGTSYYRLTQIDFDGQFEIFEPVSVTVNSQGQEFDVVVYPNPALDSDLNIQVIGSEGRIQAVLYDQFGKVLKSSIEDAQFFKYETQNLPSGMYFLKVIQGSQQQIEKVIIK</sequence>
<evidence type="ECO:0000259" key="2">
    <source>
        <dbReference type="Pfam" id="PF18962"/>
    </source>
</evidence>
<dbReference type="InterPro" id="IPR026444">
    <property type="entry name" value="Secre_tail"/>
</dbReference>
<feature type="chain" id="PRO_5043970815" evidence="1">
    <location>
        <begin position="34"/>
        <end position="2799"/>
    </location>
</feature>
<protein>
    <submittedName>
        <fullName evidence="3">T9SS type A sorting domain-containing protein</fullName>
    </submittedName>
</protein>
<keyword evidence="1" id="KW-0732">Signal</keyword>
<dbReference type="EMBL" id="CP076132">
    <property type="protein sequence ID" value="QWG01361.1"/>
    <property type="molecule type" value="Genomic_DNA"/>
</dbReference>
<evidence type="ECO:0000313" key="4">
    <source>
        <dbReference type="Proteomes" id="UP000678679"/>
    </source>
</evidence>
<proteinExistence type="predicted"/>
<dbReference type="Pfam" id="PF18962">
    <property type="entry name" value="Por_Secre_tail"/>
    <property type="match status" value="1"/>
</dbReference>
<keyword evidence="4" id="KW-1185">Reference proteome</keyword>
<name>A0AAX1N4Q4_9BACT</name>
<organism evidence="3 4">
    <name type="scientific">Flammeovirga yaeyamensis</name>
    <dbReference type="NCBI Taxonomy" id="367791"/>
    <lineage>
        <taxon>Bacteria</taxon>
        <taxon>Pseudomonadati</taxon>
        <taxon>Bacteroidota</taxon>
        <taxon>Cytophagia</taxon>
        <taxon>Cytophagales</taxon>
        <taxon>Flammeovirgaceae</taxon>
        <taxon>Flammeovirga</taxon>
    </lineage>
</organism>
<gene>
    <name evidence="3" type="ORF">KMW28_17095</name>
</gene>
<evidence type="ECO:0000256" key="1">
    <source>
        <dbReference type="SAM" id="SignalP"/>
    </source>
</evidence>
<dbReference type="Proteomes" id="UP000678679">
    <property type="component" value="Chromosome 1"/>
</dbReference>
<dbReference type="NCBIfam" id="TIGR04183">
    <property type="entry name" value="Por_Secre_tail"/>
    <property type="match status" value="1"/>
</dbReference>
<evidence type="ECO:0000313" key="3">
    <source>
        <dbReference type="EMBL" id="QWG01361.1"/>
    </source>
</evidence>